<protein>
    <submittedName>
        <fullName evidence="1">Uncharacterized protein</fullName>
    </submittedName>
</protein>
<comment type="caution">
    <text evidence="1">The sequence shown here is derived from an EMBL/GenBank/DDBJ whole genome shotgun (WGS) entry which is preliminary data.</text>
</comment>
<sequence>MHVLYGVHLSQTKTSLESQYLLSVTSLRIPLFTKPATKKCPSSSIVGASVPGKNIGPVDPDSQVISTNNSSEFNKKILVSSTKSKRDLQYSGRRKLLQRLDRLQKLVMMTDTQLNGLIRKRSGLKGNLTRFSNFLDTIKNSEPNKNQLVELELLQLEIENFAEIPEASADSQELTNFESAYFSVLANAKDILNSQSCLLNNNSNLNLLRLINH</sequence>
<reference evidence="1" key="1">
    <citation type="journal article" date="2023" name="Insect Mol. Biol.">
        <title>Genome sequencing provides insights into the evolution of gene families encoding plant cell wall-degrading enzymes in longhorned beetles.</title>
        <authorList>
            <person name="Shin N.R."/>
            <person name="Okamura Y."/>
            <person name="Kirsch R."/>
            <person name="Pauchet Y."/>
        </authorList>
    </citation>
    <scope>NUCLEOTIDE SEQUENCE</scope>
    <source>
        <strain evidence="1">MMC_N1</strain>
    </source>
</reference>
<dbReference type="EMBL" id="JAPWTJ010001575">
    <property type="protein sequence ID" value="KAJ8970791.1"/>
    <property type="molecule type" value="Genomic_DNA"/>
</dbReference>
<evidence type="ECO:0000313" key="2">
    <source>
        <dbReference type="Proteomes" id="UP001162164"/>
    </source>
</evidence>
<name>A0ABQ9J0T2_9CUCU</name>
<evidence type="ECO:0000313" key="1">
    <source>
        <dbReference type="EMBL" id="KAJ8970791.1"/>
    </source>
</evidence>
<accession>A0ABQ9J0T2</accession>
<proteinExistence type="predicted"/>
<keyword evidence="2" id="KW-1185">Reference proteome</keyword>
<dbReference type="Proteomes" id="UP001162164">
    <property type="component" value="Unassembled WGS sequence"/>
</dbReference>
<organism evidence="1 2">
    <name type="scientific">Molorchus minor</name>
    <dbReference type="NCBI Taxonomy" id="1323400"/>
    <lineage>
        <taxon>Eukaryota</taxon>
        <taxon>Metazoa</taxon>
        <taxon>Ecdysozoa</taxon>
        <taxon>Arthropoda</taxon>
        <taxon>Hexapoda</taxon>
        <taxon>Insecta</taxon>
        <taxon>Pterygota</taxon>
        <taxon>Neoptera</taxon>
        <taxon>Endopterygota</taxon>
        <taxon>Coleoptera</taxon>
        <taxon>Polyphaga</taxon>
        <taxon>Cucujiformia</taxon>
        <taxon>Chrysomeloidea</taxon>
        <taxon>Cerambycidae</taxon>
        <taxon>Lamiinae</taxon>
        <taxon>Monochamini</taxon>
        <taxon>Molorchus</taxon>
    </lineage>
</organism>
<gene>
    <name evidence="1" type="ORF">NQ317_008302</name>
</gene>